<reference evidence="8" key="1">
    <citation type="journal article" date="2013" name="Nature">
        <title>Pan genome of the phytoplankton Emiliania underpins its global distribution.</title>
        <authorList>
            <person name="Read B.A."/>
            <person name="Kegel J."/>
            <person name="Klute M.J."/>
            <person name="Kuo A."/>
            <person name="Lefebvre S.C."/>
            <person name="Maumus F."/>
            <person name="Mayer C."/>
            <person name="Miller J."/>
            <person name="Monier A."/>
            <person name="Salamov A."/>
            <person name="Young J."/>
            <person name="Aguilar M."/>
            <person name="Claverie J.M."/>
            <person name="Frickenhaus S."/>
            <person name="Gonzalez K."/>
            <person name="Herman E.K."/>
            <person name="Lin Y.C."/>
            <person name="Napier J."/>
            <person name="Ogata H."/>
            <person name="Sarno A.F."/>
            <person name="Shmutz J."/>
            <person name="Schroeder D."/>
            <person name="de Vargas C."/>
            <person name="Verret F."/>
            <person name="von Dassow P."/>
            <person name="Valentin K."/>
            <person name="Van de Peer Y."/>
            <person name="Wheeler G."/>
            <person name="Dacks J.B."/>
            <person name="Delwiche C.F."/>
            <person name="Dyhrman S.T."/>
            <person name="Glockner G."/>
            <person name="John U."/>
            <person name="Richards T."/>
            <person name="Worden A.Z."/>
            <person name="Zhang X."/>
            <person name="Grigoriev I.V."/>
            <person name="Allen A.E."/>
            <person name="Bidle K."/>
            <person name="Borodovsky M."/>
            <person name="Bowler C."/>
            <person name="Brownlee C."/>
            <person name="Cock J.M."/>
            <person name="Elias M."/>
            <person name="Gladyshev V.N."/>
            <person name="Groth M."/>
            <person name="Guda C."/>
            <person name="Hadaegh A."/>
            <person name="Iglesias-Rodriguez M.D."/>
            <person name="Jenkins J."/>
            <person name="Jones B.M."/>
            <person name="Lawson T."/>
            <person name="Leese F."/>
            <person name="Lindquist E."/>
            <person name="Lobanov A."/>
            <person name="Lomsadze A."/>
            <person name="Malik S.B."/>
            <person name="Marsh M.E."/>
            <person name="Mackinder L."/>
            <person name="Mock T."/>
            <person name="Mueller-Roeber B."/>
            <person name="Pagarete A."/>
            <person name="Parker M."/>
            <person name="Probert I."/>
            <person name="Quesneville H."/>
            <person name="Raines C."/>
            <person name="Rensing S.A."/>
            <person name="Riano-Pachon D.M."/>
            <person name="Richier S."/>
            <person name="Rokitta S."/>
            <person name="Shiraiwa Y."/>
            <person name="Soanes D.M."/>
            <person name="van der Giezen M."/>
            <person name="Wahlund T.M."/>
            <person name="Williams B."/>
            <person name="Wilson W."/>
            <person name="Wolfe G."/>
            <person name="Wurch L.L."/>
        </authorList>
    </citation>
    <scope>NUCLEOTIDE SEQUENCE</scope>
</reference>
<dbReference type="NCBIfam" id="NF004018">
    <property type="entry name" value="PRK05480.1"/>
    <property type="match status" value="1"/>
</dbReference>
<dbReference type="eggNOG" id="KOG4203">
    <property type="taxonomic scope" value="Eukaryota"/>
</dbReference>
<proteinExistence type="inferred from homology"/>
<dbReference type="STRING" id="2903.R1B8Y8"/>
<keyword evidence="5" id="KW-0067">ATP-binding</keyword>
<dbReference type="RefSeq" id="XP_005758562.1">
    <property type="nucleotide sequence ID" value="XM_005758505.1"/>
</dbReference>
<keyword evidence="4 5" id="KW-0418">Kinase</keyword>
<dbReference type="Gene3D" id="3.40.50.300">
    <property type="entry name" value="P-loop containing nucleotide triphosphate hydrolases"/>
    <property type="match status" value="1"/>
</dbReference>
<evidence type="ECO:0000256" key="5">
    <source>
        <dbReference type="RuleBase" id="RU003825"/>
    </source>
</evidence>
<dbReference type="NCBIfam" id="TIGR00235">
    <property type="entry name" value="udk"/>
    <property type="match status" value="1"/>
</dbReference>
<dbReference type="EnsemblProtists" id="EOD06133">
    <property type="protein sequence ID" value="EOD06133"/>
    <property type="gene ID" value="EMIHUDRAFT_312341"/>
</dbReference>
<dbReference type="Proteomes" id="UP000013827">
    <property type="component" value="Unassembled WGS sequence"/>
</dbReference>
<comment type="catalytic activity">
    <reaction evidence="5">
        <text>cytidine + ATP = CMP + ADP + H(+)</text>
        <dbReference type="Rhea" id="RHEA:24674"/>
        <dbReference type="ChEBI" id="CHEBI:15378"/>
        <dbReference type="ChEBI" id="CHEBI:17562"/>
        <dbReference type="ChEBI" id="CHEBI:30616"/>
        <dbReference type="ChEBI" id="CHEBI:60377"/>
        <dbReference type="ChEBI" id="CHEBI:456216"/>
        <dbReference type="EC" id="2.7.1.48"/>
    </reaction>
</comment>
<feature type="domain" description="Phosphoribulokinase/uridine kinase" evidence="6">
    <location>
        <begin position="11"/>
        <end position="190"/>
    </location>
</feature>
<organism evidence="7 8">
    <name type="scientific">Emiliania huxleyi (strain CCMP1516)</name>
    <dbReference type="NCBI Taxonomy" id="280463"/>
    <lineage>
        <taxon>Eukaryota</taxon>
        <taxon>Haptista</taxon>
        <taxon>Haptophyta</taxon>
        <taxon>Prymnesiophyceae</taxon>
        <taxon>Isochrysidales</taxon>
        <taxon>Noelaerhabdaceae</taxon>
        <taxon>Emiliania</taxon>
    </lineage>
</organism>
<dbReference type="Pfam" id="PF00485">
    <property type="entry name" value="PRK"/>
    <property type="match status" value="1"/>
</dbReference>
<dbReference type="GeneID" id="17252238"/>
<protein>
    <recommendedName>
        <fullName evidence="5">Uridine kinase</fullName>
        <ecNumber evidence="5">2.7.1.48</ecNumber>
    </recommendedName>
</protein>
<dbReference type="OMA" id="PQSTVCE"/>
<comment type="catalytic activity">
    <reaction evidence="5">
        <text>uridine + ATP = UMP + ADP + H(+)</text>
        <dbReference type="Rhea" id="RHEA:16825"/>
        <dbReference type="ChEBI" id="CHEBI:15378"/>
        <dbReference type="ChEBI" id="CHEBI:16704"/>
        <dbReference type="ChEBI" id="CHEBI:30616"/>
        <dbReference type="ChEBI" id="CHEBI:57865"/>
        <dbReference type="ChEBI" id="CHEBI:456216"/>
        <dbReference type="EC" id="2.7.1.48"/>
    </reaction>
</comment>
<keyword evidence="8" id="KW-1185">Reference proteome</keyword>
<dbReference type="EC" id="2.7.1.48" evidence="5"/>
<dbReference type="EnsemblProtists" id="EOD27780">
    <property type="protein sequence ID" value="EOD27780"/>
    <property type="gene ID" value="EMIHUDRAFT_64340"/>
</dbReference>
<sequence>MALSEHKSPVVIGIAGGSGSGKTTLARAIAKRLGKQLLHLEFDSYYKDLAHQTSAERAKANFDHPDSLDAALLQKHLLLLKSGGSIDVPVYDFATHTRRKQPRRVAPAPLILVEGILLFSVPELATACDIKIFVDAEPDLRFSRRLRRDIVERSRSVDAIIGQWEETVKPMHDKYVQPSKRVADIIVPNGMNPVAVEMVVARLESLLHSRG</sequence>
<dbReference type="PANTHER" id="PTHR10285">
    <property type="entry name" value="URIDINE KINASE"/>
    <property type="match status" value="1"/>
</dbReference>
<evidence type="ECO:0000259" key="6">
    <source>
        <dbReference type="Pfam" id="PF00485"/>
    </source>
</evidence>
<dbReference type="PaxDb" id="2903-EOD06133"/>
<keyword evidence="2 5" id="KW-0808">Transferase</keyword>
<dbReference type="GO" id="GO:0004849">
    <property type="term" value="F:uridine kinase activity"/>
    <property type="evidence" value="ECO:0007669"/>
    <property type="project" value="UniProtKB-EC"/>
</dbReference>
<reference evidence="7" key="2">
    <citation type="submission" date="2024-10" db="UniProtKB">
        <authorList>
            <consortium name="EnsemblProtists"/>
        </authorList>
    </citation>
    <scope>IDENTIFICATION</scope>
</reference>
<dbReference type="UniPathway" id="UPA00574">
    <property type="reaction ID" value="UER00637"/>
</dbReference>
<evidence type="ECO:0000256" key="2">
    <source>
        <dbReference type="ARBA" id="ARBA00022679"/>
    </source>
</evidence>
<dbReference type="HOGENOM" id="CLU_021278_1_2_1"/>
<dbReference type="GO" id="GO:0005524">
    <property type="term" value="F:ATP binding"/>
    <property type="evidence" value="ECO:0007669"/>
    <property type="project" value="UniProtKB-KW"/>
</dbReference>
<evidence type="ECO:0000256" key="4">
    <source>
        <dbReference type="ARBA" id="ARBA00022777"/>
    </source>
</evidence>
<dbReference type="PRINTS" id="PR00988">
    <property type="entry name" value="URIDINKINASE"/>
</dbReference>
<dbReference type="SUPFAM" id="SSF52540">
    <property type="entry name" value="P-loop containing nucleoside triphosphate hydrolases"/>
    <property type="match status" value="1"/>
</dbReference>
<dbReference type="UniPathway" id="UPA00579">
    <property type="reaction ID" value="UER00640"/>
</dbReference>
<accession>A0A0D3JW95</accession>
<evidence type="ECO:0000313" key="8">
    <source>
        <dbReference type="Proteomes" id="UP000013827"/>
    </source>
</evidence>
<comment type="pathway">
    <text evidence="1 5">Pyrimidine metabolism; UMP biosynthesis via salvage pathway; UMP from uridine: step 1/1.</text>
</comment>
<evidence type="ECO:0000256" key="1">
    <source>
        <dbReference type="ARBA" id="ARBA00004690"/>
    </source>
</evidence>
<dbReference type="KEGG" id="ehx:EMIHUDRAFT_64340"/>
<dbReference type="InterPro" id="IPR006083">
    <property type="entry name" value="PRK/URK"/>
</dbReference>
<dbReference type="RefSeq" id="XP_005780209.1">
    <property type="nucleotide sequence ID" value="XM_005780152.1"/>
</dbReference>
<comment type="similarity">
    <text evidence="5">Belongs to the uridine kinase family.</text>
</comment>
<name>A0A0D3JW95_EMIH1</name>
<dbReference type="GeneID" id="17273326"/>
<evidence type="ECO:0000256" key="3">
    <source>
        <dbReference type="ARBA" id="ARBA00022741"/>
    </source>
</evidence>
<dbReference type="CDD" id="cd02023">
    <property type="entry name" value="UMPK"/>
    <property type="match status" value="1"/>
</dbReference>
<evidence type="ECO:0000313" key="7">
    <source>
        <dbReference type="EnsemblProtists" id="EOD27780"/>
    </source>
</evidence>
<dbReference type="InterPro" id="IPR027417">
    <property type="entry name" value="P-loop_NTPase"/>
</dbReference>
<dbReference type="AlphaFoldDB" id="A0A0D3JW95"/>
<keyword evidence="3 5" id="KW-0547">Nucleotide-binding</keyword>
<comment type="pathway">
    <text evidence="5">Pyrimidine metabolism; CTP biosynthesis via salvage pathway; CTP from cytidine: step 1/3.</text>
</comment>
<dbReference type="KEGG" id="ehx:EMIHUDRAFT_312341"/>
<dbReference type="InterPro" id="IPR000764">
    <property type="entry name" value="Uridine_kinase-like"/>
</dbReference>